<dbReference type="HAMAP" id="MF_00245">
    <property type="entry name" value="UPF0122"/>
    <property type="match status" value="1"/>
</dbReference>
<protein>
    <recommendedName>
        <fullName evidence="3">UPF0122 protein PTH_1725</fullName>
    </recommendedName>
</protein>
<keyword evidence="5" id="KW-1185">Reference proteome</keyword>
<dbReference type="InterPro" id="IPR013324">
    <property type="entry name" value="RNA_pol_sigma_r3/r4-like"/>
</dbReference>
<dbReference type="PANTHER" id="PTHR40083:SF1">
    <property type="entry name" value="UPF0122 PROTEIN YLXM"/>
    <property type="match status" value="1"/>
</dbReference>
<dbReference type="InterPro" id="IPR036388">
    <property type="entry name" value="WH-like_DNA-bd_sf"/>
</dbReference>
<reference evidence="5" key="1">
    <citation type="journal article" date="2008" name="Genome Res.">
        <title>The genome of Pelotomaculum thermopropionicum reveals niche-associated evolution in anaerobic microbiota.</title>
        <authorList>
            <person name="Kosaka T."/>
            <person name="Kato S."/>
            <person name="Shimoyama T."/>
            <person name="Ishii S."/>
            <person name="Abe T."/>
            <person name="Watanabe K."/>
        </authorList>
    </citation>
    <scope>NUCLEOTIDE SEQUENCE [LARGE SCALE GENOMIC DNA]</scope>
    <source>
        <strain evidence="5">DSM 13744 / JCM 10971 / SI</strain>
    </source>
</reference>
<organism evidence="4 5">
    <name type="scientific">Pelotomaculum thermopropionicum (strain DSM 13744 / JCM 10971 / SI)</name>
    <dbReference type="NCBI Taxonomy" id="370438"/>
    <lineage>
        <taxon>Bacteria</taxon>
        <taxon>Bacillati</taxon>
        <taxon>Bacillota</taxon>
        <taxon>Clostridia</taxon>
        <taxon>Eubacteriales</taxon>
        <taxon>Desulfotomaculaceae</taxon>
        <taxon>Pelotomaculum</taxon>
    </lineage>
</organism>
<evidence type="ECO:0000256" key="1">
    <source>
        <dbReference type="ARBA" id="ARBA00008720"/>
    </source>
</evidence>
<dbReference type="Gene3D" id="1.10.10.10">
    <property type="entry name" value="Winged helix-like DNA-binding domain superfamily/Winged helix DNA-binding domain"/>
    <property type="match status" value="1"/>
</dbReference>
<dbReference type="KEGG" id="pth:PTH_1725"/>
<gene>
    <name evidence="4" type="ordered locus">PTH_1725</name>
</gene>
<dbReference type="eggNOG" id="COG2739">
    <property type="taxonomic scope" value="Bacteria"/>
</dbReference>
<accession>A5D1G3</accession>
<dbReference type="PANTHER" id="PTHR40083">
    <property type="entry name" value="UPF0122 PROTEIN CBO2450/CLC_2298"/>
    <property type="match status" value="1"/>
</dbReference>
<dbReference type="InterPro" id="IPR054831">
    <property type="entry name" value="UPF0122_fam_protein"/>
</dbReference>
<dbReference type="SUPFAM" id="SSF88659">
    <property type="entry name" value="Sigma3 and sigma4 domains of RNA polymerase sigma factors"/>
    <property type="match status" value="1"/>
</dbReference>
<dbReference type="Pfam" id="PF04297">
    <property type="entry name" value="UPF0122"/>
    <property type="match status" value="1"/>
</dbReference>
<comment type="function">
    <text evidence="2 3">Might take part in the signal recognition particle (SRP) pathway. This is inferred from the conservation of its genetic proximity to ftsY/ffh. May be a regulatory protein.</text>
</comment>
<evidence type="ECO:0000313" key="4">
    <source>
        <dbReference type="EMBL" id="BAF59906.1"/>
    </source>
</evidence>
<dbReference type="AlphaFoldDB" id="A5D1G3"/>
<evidence type="ECO:0000313" key="5">
    <source>
        <dbReference type="Proteomes" id="UP000006556"/>
    </source>
</evidence>
<evidence type="ECO:0000256" key="2">
    <source>
        <dbReference type="ARBA" id="ARBA00024764"/>
    </source>
</evidence>
<dbReference type="STRING" id="370438.PTH_1725"/>
<dbReference type="NCBIfam" id="NF045758">
    <property type="entry name" value="YlxM"/>
    <property type="match status" value="1"/>
</dbReference>
<proteinExistence type="inferred from homology"/>
<dbReference type="HOGENOM" id="CLU_129218_0_1_9"/>
<dbReference type="EMBL" id="AP009389">
    <property type="protein sequence ID" value="BAF59906.1"/>
    <property type="molecule type" value="Genomic_DNA"/>
</dbReference>
<dbReference type="InterPro" id="IPR007394">
    <property type="entry name" value="UPF0122"/>
</dbReference>
<name>A5D1G3_PELTS</name>
<sequence length="119" mass="13881">MIEIEKVALMNLLYDFYGQLLTERQKNFIELYYCQNLSLGEIADEYAVTRQAVHDTLKRAEQLLCEYEKKLGLVEKFNNDREKLGVAVTLLEECERSYQDERIGKVREILQEVIGTAGK</sequence>
<comment type="similarity">
    <text evidence="1 3">Belongs to the UPF0122 family.</text>
</comment>
<dbReference type="Proteomes" id="UP000006556">
    <property type="component" value="Chromosome"/>
</dbReference>
<evidence type="ECO:0000256" key="3">
    <source>
        <dbReference type="HAMAP-Rule" id="MF_00245"/>
    </source>
</evidence>